<evidence type="ECO:0000313" key="2">
    <source>
        <dbReference type="Proteomes" id="UP000230973"/>
    </source>
</evidence>
<dbReference type="EMBL" id="PFLC01000055">
    <property type="protein sequence ID" value="PIY62037.1"/>
    <property type="molecule type" value="Genomic_DNA"/>
</dbReference>
<evidence type="ECO:0000313" key="1">
    <source>
        <dbReference type="EMBL" id="PIY62037.1"/>
    </source>
</evidence>
<dbReference type="Proteomes" id="UP000230973">
    <property type="component" value="Unassembled WGS sequence"/>
</dbReference>
<protein>
    <submittedName>
        <fullName evidence="1">Uncharacterized protein</fullName>
    </submittedName>
</protein>
<dbReference type="AlphaFoldDB" id="A0A2M7Q926"/>
<name>A0A2M7Q926_9BACT</name>
<accession>A0A2M7Q926</accession>
<comment type="caution">
    <text evidence="1">The sequence shown here is derived from an EMBL/GenBank/DDBJ whole genome shotgun (WGS) entry which is preliminary data.</text>
</comment>
<proteinExistence type="predicted"/>
<reference evidence="2" key="1">
    <citation type="submission" date="2017-09" db="EMBL/GenBank/DDBJ databases">
        <title>Depth-based differentiation of microbial function through sediment-hosted aquifers and enrichment of novel symbionts in the deep terrestrial subsurface.</title>
        <authorList>
            <person name="Probst A.J."/>
            <person name="Ladd B."/>
            <person name="Jarett J.K."/>
            <person name="Geller-Mcgrath D.E."/>
            <person name="Sieber C.M.K."/>
            <person name="Emerson J.B."/>
            <person name="Anantharaman K."/>
            <person name="Thomas B.C."/>
            <person name="Malmstrom R."/>
            <person name="Stieglmeier M."/>
            <person name="Klingl A."/>
            <person name="Woyke T."/>
            <person name="Ryan C.M."/>
            <person name="Banfield J.F."/>
        </authorList>
    </citation>
    <scope>NUCLEOTIDE SEQUENCE [LARGE SCALE GENOMIC DNA]</scope>
</reference>
<dbReference type="InterPro" id="IPR014717">
    <property type="entry name" value="Transl_elong_EF1B/ribsomal_bS6"/>
</dbReference>
<dbReference type="Gene3D" id="3.30.70.60">
    <property type="match status" value="1"/>
</dbReference>
<sequence length="207" mass="22796">MTVEKGIIATTTVLLLLTATVVGLVVIPSVNGISRLTGEITAQQSEIEQRYLLRNYARRITADTDAAATGLDELRRTYVIEGEELNFIQAMERSAGLAGVSQEISLETANETEINRWEKRIPLKMKIQGSLPQIMSWLNEVEHLDTYVIIDSLIINTQRGSAAALRSGNVDAYLTGHVFWLSKSAPYVQDLRSLTSTGRVTEGSGEE</sequence>
<gene>
    <name evidence="1" type="ORF">COY93_04180</name>
</gene>
<dbReference type="Pfam" id="PF10741">
    <property type="entry name" value="T2SSM_b"/>
    <property type="match status" value="1"/>
</dbReference>
<dbReference type="InterPro" id="IPR034756">
    <property type="entry name" value="T2SSM_b"/>
</dbReference>
<organism evidence="1 2">
    <name type="scientific">Candidatus Uhrbacteria bacterium CG_4_10_14_0_8_um_filter_58_22</name>
    <dbReference type="NCBI Taxonomy" id="1975029"/>
    <lineage>
        <taxon>Bacteria</taxon>
        <taxon>Candidatus Uhriibacteriota</taxon>
    </lineage>
</organism>